<dbReference type="EMBL" id="BMYU01000002">
    <property type="protein sequence ID" value="GGX34406.1"/>
    <property type="molecule type" value="Genomic_DNA"/>
</dbReference>
<keyword evidence="2" id="KW-1185">Reference proteome</keyword>
<evidence type="ECO:0000313" key="1">
    <source>
        <dbReference type="EMBL" id="GGX34406.1"/>
    </source>
</evidence>
<dbReference type="Proteomes" id="UP000653343">
    <property type="component" value="Unassembled WGS sequence"/>
</dbReference>
<protein>
    <submittedName>
        <fullName evidence="1">Uncharacterized protein</fullName>
    </submittedName>
</protein>
<organism evidence="1 2">
    <name type="scientific">Undibacterium squillarum</name>
    <dbReference type="NCBI Taxonomy" id="1131567"/>
    <lineage>
        <taxon>Bacteria</taxon>
        <taxon>Pseudomonadati</taxon>
        <taxon>Pseudomonadota</taxon>
        <taxon>Betaproteobacteria</taxon>
        <taxon>Burkholderiales</taxon>
        <taxon>Oxalobacteraceae</taxon>
        <taxon>Undibacterium</taxon>
    </lineage>
</organism>
<proteinExistence type="predicted"/>
<sequence>MFANLLHRICQPAAGESTLPASMFTDGLAEAGEGAWIVFDDPDFDVHKHHELKICELNRQ</sequence>
<evidence type="ECO:0000313" key="2">
    <source>
        <dbReference type="Proteomes" id="UP000653343"/>
    </source>
</evidence>
<gene>
    <name evidence="1" type="ORF">GCM10010946_09500</name>
</gene>
<reference evidence="2" key="1">
    <citation type="journal article" date="2019" name="Int. J. Syst. Evol. Microbiol.">
        <title>The Global Catalogue of Microorganisms (GCM) 10K type strain sequencing project: providing services to taxonomists for standard genome sequencing and annotation.</title>
        <authorList>
            <consortium name="The Broad Institute Genomics Platform"/>
            <consortium name="The Broad Institute Genome Sequencing Center for Infectious Disease"/>
            <person name="Wu L."/>
            <person name="Ma J."/>
        </authorList>
    </citation>
    <scope>NUCLEOTIDE SEQUENCE [LARGE SCALE GENOMIC DNA]</scope>
    <source>
        <strain evidence="2">KCTC 23917</strain>
    </source>
</reference>
<accession>A0ABQ2XV04</accession>
<name>A0ABQ2XV04_9BURK</name>
<comment type="caution">
    <text evidence="1">The sequence shown here is derived from an EMBL/GenBank/DDBJ whole genome shotgun (WGS) entry which is preliminary data.</text>
</comment>